<proteinExistence type="predicted"/>
<dbReference type="InterPro" id="IPR007173">
    <property type="entry name" value="ALO_C"/>
</dbReference>
<dbReference type="STRING" id="695939.SAMN00790413_00547"/>
<dbReference type="GO" id="GO:0016020">
    <property type="term" value="C:membrane"/>
    <property type="evidence" value="ECO:0007669"/>
    <property type="project" value="InterPro"/>
</dbReference>
<feature type="domain" description="FAD-binding PCMH-type" evidence="2">
    <location>
        <begin position="14"/>
        <end position="179"/>
    </location>
</feature>
<organism evidence="3 4">
    <name type="scientific">Deinococcus hopiensis KR-140</name>
    <dbReference type="NCBI Taxonomy" id="695939"/>
    <lineage>
        <taxon>Bacteria</taxon>
        <taxon>Thermotogati</taxon>
        <taxon>Deinococcota</taxon>
        <taxon>Deinococci</taxon>
        <taxon>Deinococcales</taxon>
        <taxon>Deinococcaceae</taxon>
        <taxon>Deinococcus</taxon>
    </lineage>
</organism>
<dbReference type="GO" id="GO:0071949">
    <property type="term" value="F:FAD binding"/>
    <property type="evidence" value="ECO:0007669"/>
    <property type="project" value="InterPro"/>
</dbReference>
<dbReference type="InterPro" id="IPR036318">
    <property type="entry name" value="FAD-bd_PCMH-like_sf"/>
</dbReference>
<dbReference type="PROSITE" id="PS51387">
    <property type="entry name" value="FAD_PCMH"/>
    <property type="match status" value="1"/>
</dbReference>
<dbReference type="InterPro" id="IPR006094">
    <property type="entry name" value="Oxid_FAD_bind_N"/>
</dbReference>
<dbReference type="Gene3D" id="3.30.70.2520">
    <property type="match status" value="1"/>
</dbReference>
<dbReference type="PIRSF" id="PIRSF000136">
    <property type="entry name" value="LGO_GLO"/>
    <property type="match status" value="1"/>
</dbReference>
<evidence type="ECO:0000259" key="2">
    <source>
        <dbReference type="PROSITE" id="PS51387"/>
    </source>
</evidence>
<reference evidence="3 4" key="1">
    <citation type="submission" date="2017-04" db="EMBL/GenBank/DDBJ databases">
        <authorList>
            <person name="Afonso C.L."/>
            <person name="Miller P.J."/>
            <person name="Scott M.A."/>
            <person name="Spackman E."/>
            <person name="Goraichik I."/>
            <person name="Dimitrov K.M."/>
            <person name="Suarez D.L."/>
            <person name="Swayne D.E."/>
        </authorList>
    </citation>
    <scope>NUCLEOTIDE SEQUENCE [LARGE SCALE GENOMIC DNA]</scope>
    <source>
        <strain evidence="3 4">KR-140</strain>
    </source>
</reference>
<dbReference type="InterPro" id="IPR016169">
    <property type="entry name" value="FAD-bd_PCMH_sub2"/>
</dbReference>
<dbReference type="AlphaFoldDB" id="A0A1W1V9B5"/>
<dbReference type="InterPro" id="IPR016167">
    <property type="entry name" value="FAD-bd_PCMH_sub1"/>
</dbReference>
<evidence type="ECO:0000313" key="3">
    <source>
        <dbReference type="EMBL" id="SMB89800.1"/>
    </source>
</evidence>
<dbReference type="InterPro" id="IPR016171">
    <property type="entry name" value="Vanillyl_alc_oxidase_C-sub2"/>
</dbReference>
<dbReference type="PANTHER" id="PTHR43762:SF1">
    <property type="entry name" value="D-ARABINONO-1,4-LACTONE OXIDASE"/>
    <property type="match status" value="1"/>
</dbReference>
<dbReference type="InterPro" id="IPR016166">
    <property type="entry name" value="FAD-bd_PCMH"/>
</dbReference>
<evidence type="ECO:0000256" key="1">
    <source>
        <dbReference type="ARBA" id="ARBA00023002"/>
    </source>
</evidence>
<dbReference type="RefSeq" id="WP_084048194.1">
    <property type="nucleotide sequence ID" value="NZ_FWWU01000009.1"/>
</dbReference>
<keyword evidence="4" id="KW-1185">Reference proteome</keyword>
<dbReference type="Pfam" id="PF01565">
    <property type="entry name" value="FAD_binding_4"/>
    <property type="match status" value="1"/>
</dbReference>
<accession>A0A1W1V9B5</accession>
<name>A0A1W1V9B5_9DEIO</name>
<protein>
    <submittedName>
        <fullName evidence="3">Xylitol oxidase</fullName>
    </submittedName>
</protein>
<evidence type="ECO:0000313" key="4">
    <source>
        <dbReference type="Proteomes" id="UP000192582"/>
    </source>
</evidence>
<dbReference type="Gene3D" id="1.10.45.10">
    <property type="entry name" value="Vanillyl-alcohol Oxidase, Chain A, domain 4"/>
    <property type="match status" value="1"/>
</dbReference>
<dbReference type="GO" id="GO:0080049">
    <property type="term" value="F:L-gulono-1,4-lactone dehydrogenase activity"/>
    <property type="evidence" value="ECO:0007669"/>
    <property type="project" value="TreeGrafter"/>
</dbReference>
<dbReference type="Gene3D" id="3.30.70.2530">
    <property type="match status" value="1"/>
</dbReference>
<dbReference type="InterPro" id="IPR010031">
    <property type="entry name" value="FAD_lactone_oxidase-like"/>
</dbReference>
<dbReference type="Gene3D" id="3.30.43.10">
    <property type="entry name" value="Uridine Diphospho-n-acetylenolpyruvylglucosamine Reductase, domain 2"/>
    <property type="match status" value="1"/>
</dbReference>
<dbReference type="OrthoDB" id="9800184at2"/>
<dbReference type="GO" id="GO:0003885">
    <property type="term" value="F:D-arabinono-1,4-lactone oxidase activity"/>
    <property type="evidence" value="ECO:0007669"/>
    <property type="project" value="InterPro"/>
</dbReference>
<dbReference type="Pfam" id="PF04030">
    <property type="entry name" value="ALO"/>
    <property type="match status" value="1"/>
</dbReference>
<dbReference type="PANTHER" id="PTHR43762">
    <property type="entry name" value="L-GULONOLACTONE OXIDASE"/>
    <property type="match status" value="1"/>
</dbReference>
<keyword evidence="1" id="KW-0560">Oxidoreductase</keyword>
<sequence length="429" mass="46510">MDATTLQTNWAGNLTYRASAWRRPGSVAEVQDLVACSERIGVIGTRHSFNGLADTGGVMLSLERLGGMVLDGQAGTVTVEAGVRYGELGEFLHRQGHALHNLASLPHISVVGACMTATHGSGDRLPCLAAAVTALDLVTAGGELLTLSREEHGEAFAGMVVSLGALGVVTRMTLALEETYHVRQEVYEHLPFPTAEVHLAALFAAAESVSLFTDWQEPRFHQVWLKRRVAAGSTAPLPTTHFGATAALADCHPLPGLPAAHCTPQQGVPGPWHERLPHFRLDHTPSQGEELQSEYFVPRAQAAAALRAVLALGNQFASLLLVSEVRTVAADDLWLSPAYRRDSLALHFTWRRDERAVRAVLPALEEALAPFGARPHWGKVFTLSPAHLTALYERLPDFRQLLERHDPGGKFRNPFLNRYIFGEAGVGPV</sequence>
<dbReference type="Proteomes" id="UP000192582">
    <property type="component" value="Unassembled WGS sequence"/>
</dbReference>
<dbReference type="SUPFAM" id="SSF56176">
    <property type="entry name" value="FAD-binding/transporter-associated domain-like"/>
    <property type="match status" value="1"/>
</dbReference>
<gene>
    <name evidence="3" type="ORF">SAMN00790413_00547</name>
</gene>
<dbReference type="EMBL" id="FWWU01000009">
    <property type="protein sequence ID" value="SMB89800.1"/>
    <property type="molecule type" value="Genomic_DNA"/>
</dbReference>
<dbReference type="Gene3D" id="3.30.465.10">
    <property type="match status" value="1"/>
</dbReference>